<dbReference type="Proteomes" id="UP001300015">
    <property type="component" value="Unassembled WGS sequence"/>
</dbReference>
<feature type="compositionally biased region" description="Basic and acidic residues" evidence="1">
    <location>
        <begin position="68"/>
        <end position="94"/>
    </location>
</feature>
<protein>
    <submittedName>
        <fullName evidence="2">Uncharacterized protein</fullName>
    </submittedName>
</protein>
<evidence type="ECO:0000256" key="1">
    <source>
        <dbReference type="SAM" id="MobiDB-lite"/>
    </source>
</evidence>
<comment type="caution">
    <text evidence="2">The sequence shown here is derived from an EMBL/GenBank/DDBJ whole genome shotgun (WGS) entry which is preliminary data.</text>
</comment>
<dbReference type="EMBL" id="JANIET010000002">
    <property type="protein sequence ID" value="MCQ8230258.1"/>
    <property type="molecule type" value="Genomic_DNA"/>
</dbReference>
<sequence>MKNHGEEKLCDLLIGEAVLALLQEKAGISRRALLAKLQFMLEAEQDEERAHATKLAIQDVMSEIAESDSPKVGDREQMANFDIDKYGNDDSTRH</sequence>
<keyword evidence="3" id="KW-1185">Reference proteome</keyword>
<dbReference type="RefSeq" id="WP_256698972.1">
    <property type="nucleotide sequence ID" value="NZ_JANIES010000002.1"/>
</dbReference>
<proteinExistence type="predicted"/>
<gene>
    <name evidence="2" type="ORF">NQH49_22605</name>
</gene>
<evidence type="ECO:0000313" key="2">
    <source>
        <dbReference type="EMBL" id="MCQ8230258.1"/>
    </source>
</evidence>
<organism evidence="2 3">
    <name type="scientific">Pantoea trifolii</name>
    <dbReference type="NCBI Taxonomy" id="2968030"/>
    <lineage>
        <taxon>Bacteria</taxon>
        <taxon>Pseudomonadati</taxon>
        <taxon>Pseudomonadota</taxon>
        <taxon>Gammaproteobacteria</taxon>
        <taxon>Enterobacterales</taxon>
        <taxon>Erwiniaceae</taxon>
        <taxon>Pantoea</taxon>
    </lineage>
</organism>
<accession>A0ABT1VRT5</accession>
<evidence type="ECO:0000313" key="3">
    <source>
        <dbReference type="Proteomes" id="UP001300015"/>
    </source>
</evidence>
<reference evidence="2 3" key="1">
    <citation type="submission" date="2022-07" db="EMBL/GenBank/DDBJ databases">
        <title>Pantoea trifolii sp. nov. isolated from root nodules of Trifolium rubens.</title>
        <authorList>
            <person name="Kalita M."/>
            <person name="Wdowiak-Wrobel S."/>
            <person name="Marek-Kozaczuk M."/>
            <person name="Palusinska-Szysz M."/>
            <person name="Sokolowski W."/>
            <person name="Coutinho T."/>
            <person name="Hlahane L."/>
        </authorList>
    </citation>
    <scope>NUCLEOTIDE SEQUENCE [LARGE SCALE GENOMIC DNA]</scope>
    <source>
        <strain evidence="2 3">MMK2</strain>
    </source>
</reference>
<feature type="region of interest" description="Disordered" evidence="1">
    <location>
        <begin position="65"/>
        <end position="94"/>
    </location>
</feature>
<name>A0ABT1VRT5_9GAMM</name>